<evidence type="ECO:0000259" key="5">
    <source>
        <dbReference type="PROSITE" id="PS50931"/>
    </source>
</evidence>
<dbReference type="InterPro" id="IPR005119">
    <property type="entry name" value="LysR_subst-bd"/>
</dbReference>
<reference evidence="7" key="1">
    <citation type="journal article" date="2019" name="Int. J. Syst. Evol. Microbiol.">
        <title>The Global Catalogue of Microorganisms (GCM) 10K type strain sequencing project: providing services to taxonomists for standard genome sequencing and annotation.</title>
        <authorList>
            <consortium name="The Broad Institute Genomics Platform"/>
            <consortium name="The Broad Institute Genome Sequencing Center for Infectious Disease"/>
            <person name="Wu L."/>
            <person name="Ma J."/>
        </authorList>
    </citation>
    <scope>NUCLEOTIDE SEQUENCE [LARGE SCALE GENOMIC DNA]</scope>
    <source>
        <strain evidence="7">TISTR 1514</strain>
    </source>
</reference>
<dbReference type="InterPro" id="IPR036390">
    <property type="entry name" value="WH_DNA-bd_sf"/>
</dbReference>
<evidence type="ECO:0000256" key="2">
    <source>
        <dbReference type="ARBA" id="ARBA00023015"/>
    </source>
</evidence>
<protein>
    <submittedName>
        <fullName evidence="6">LysR family transcriptional regulator</fullName>
    </submittedName>
</protein>
<keyword evidence="3" id="KW-0238">DNA-binding</keyword>
<proteinExistence type="inferred from homology"/>
<feature type="domain" description="HTH lysR-type" evidence="5">
    <location>
        <begin position="10"/>
        <end position="67"/>
    </location>
</feature>
<evidence type="ECO:0000313" key="6">
    <source>
        <dbReference type="EMBL" id="MFD2759270.1"/>
    </source>
</evidence>
<dbReference type="RefSeq" id="WP_083919591.1">
    <property type="nucleotide sequence ID" value="NZ_JBHUNE010000009.1"/>
</dbReference>
<dbReference type="SUPFAM" id="SSF53850">
    <property type="entry name" value="Periplasmic binding protein-like II"/>
    <property type="match status" value="1"/>
</dbReference>
<evidence type="ECO:0000256" key="4">
    <source>
        <dbReference type="ARBA" id="ARBA00023163"/>
    </source>
</evidence>
<evidence type="ECO:0000256" key="3">
    <source>
        <dbReference type="ARBA" id="ARBA00023125"/>
    </source>
</evidence>
<dbReference type="Pfam" id="PF03466">
    <property type="entry name" value="LysR_substrate"/>
    <property type="match status" value="1"/>
</dbReference>
<dbReference type="SUPFAM" id="SSF46785">
    <property type="entry name" value="Winged helix' DNA-binding domain"/>
    <property type="match status" value="1"/>
</dbReference>
<organism evidence="6 7">
    <name type="scientific">Gulosibacter faecalis</name>
    <dbReference type="NCBI Taxonomy" id="272240"/>
    <lineage>
        <taxon>Bacteria</taxon>
        <taxon>Bacillati</taxon>
        <taxon>Actinomycetota</taxon>
        <taxon>Actinomycetes</taxon>
        <taxon>Micrococcales</taxon>
        <taxon>Microbacteriaceae</taxon>
        <taxon>Gulosibacter</taxon>
    </lineage>
</organism>
<dbReference type="Pfam" id="PF00126">
    <property type="entry name" value="HTH_1"/>
    <property type="match status" value="1"/>
</dbReference>
<dbReference type="PANTHER" id="PTHR30346:SF28">
    <property type="entry name" value="HTH-TYPE TRANSCRIPTIONAL REGULATOR CYNR"/>
    <property type="match status" value="1"/>
</dbReference>
<comment type="caution">
    <text evidence="6">The sequence shown here is derived from an EMBL/GenBank/DDBJ whole genome shotgun (WGS) entry which is preliminary data.</text>
</comment>
<dbReference type="Proteomes" id="UP001597492">
    <property type="component" value="Unassembled WGS sequence"/>
</dbReference>
<evidence type="ECO:0000313" key="7">
    <source>
        <dbReference type="Proteomes" id="UP001597492"/>
    </source>
</evidence>
<keyword evidence="7" id="KW-1185">Reference proteome</keyword>
<accession>A0ABW5V0N4</accession>
<dbReference type="PROSITE" id="PS50931">
    <property type="entry name" value="HTH_LYSR"/>
    <property type="match status" value="1"/>
</dbReference>
<sequence>MEGPGIRPTPELRLLRYYLEVVDAGSFSAAAERLHLSQPALSMAITKLESMFGIELLERSTRGVRPTAVGRHLVGSAARILGDVDDLIDAVAAFRDGARGTLTIAAVPVLMWHHLPVRLRAFTSTRELEVRLFDPPPWDAIDDLRQHSVDVSAIMVADTDDFTRRYGDEFVIQRWRPMPLVGVFPADDAPDGTVELAEFAHRELVQPQRTTALESLPELVERGLADAGVQPARLRTVSTIQVSLPLIQAGLAASVLPDPGGDVFARSGLVARPLEPALPPLHALLVSRRTREWNPVVEQFLALSE</sequence>
<comment type="similarity">
    <text evidence="1">Belongs to the LysR transcriptional regulatory family.</text>
</comment>
<dbReference type="InterPro" id="IPR000847">
    <property type="entry name" value="LysR_HTH_N"/>
</dbReference>
<dbReference type="Gene3D" id="1.10.10.10">
    <property type="entry name" value="Winged helix-like DNA-binding domain superfamily/Winged helix DNA-binding domain"/>
    <property type="match status" value="1"/>
</dbReference>
<dbReference type="EMBL" id="JBHUNE010000009">
    <property type="protein sequence ID" value="MFD2759270.1"/>
    <property type="molecule type" value="Genomic_DNA"/>
</dbReference>
<name>A0ABW5V0N4_9MICO</name>
<keyword evidence="2" id="KW-0805">Transcription regulation</keyword>
<evidence type="ECO:0000256" key="1">
    <source>
        <dbReference type="ARBA" id="ARBA00009437"/>
    </source>
</evidence>
<keyword evidence="4" id="KW-0804">Transcription</keyword>
<dbReference type="PRINTS" id="PR00039">
    <property type="entry name" value="HTHLYSR"/>
</dbReference>
<gene>
    <name evidence="6" type="ORF">ACFSW7_12870</name>
</gene>
<dbReference type="PANTHER" id="PTHR30346">
    <property type="entry name" value="TRANSCRIPTIONAL DUAL REGULATOR HCAR-RELATED"/>
    <property type="match status" value="1"/>
</dbReference>
<dbReference type="CDD" id="cd05466">
    <property type="entry name" value="PBP2_LTTR_substrate"/>
    <property type="match status" value="1"/>
</dbReference>
<dbReference type="Gene3D" id="3.40.190.10">
    <property type="entry name" value="Periplasmic binding protein-like II"/>
    <property type="match status" value="2"/>
</dbReference>
<dbReference type="InterPro" id="IPR036388">
    <property type="entry name" value="WH-like_DNA-bd_sf"/>
</dbReference>